<dbReference type="InterPro" id="IPR013096">
    <property type="entry name" value="Cupin_2"/>
</dbReference>
<dbReference type="EMBL" id="WOEZ01000265">
    <property type="protein sequence ID" value="NPT61365.1"/>
    <property type="molecule type" value="Genomic_DNA"/>
</dbReference>
<dbReference type="InterPro" id="IPR011051">
    <property type="entry name" value="RmlC_Cupin_sf"/>
</dbReference>
<gene>
    <name evidence="2" type="ORF">GNZ13_44235</name>
</gene>
<dbReference type="Gene3D" id="2.60.120.10">
    <property type="entry name" value="Jelly Rolls"/>
    <property type="match status" value="1"/>
</dbReference>
<dbReference type="PANTHER" id="PTHR36156:SF2">
    <property type="entry name" value="CUPIN TYPE-2 DOMAIN-CONTAINING PROTEIN"/>
    <property type="match status" value="1"/>
</dbReference>
<dbReference type="Proteomes" id="UP000655523">
    <property type="component" value="Unassembled WGS sequence"/>
</dbReference>
<evidence type="ECO:0000259" key="1">
    <source>
        <dbReference type="Pfam" id="PF07883"/>
    </source>
</evidence>
<name>A0A972SS00_9BURK</name>
<feature type="domain" description="Cupin type-2" evidence="1">
    <location>
        <begin position="97"/>
        <end position="155"/>
    </location>
</feature>
<dbReference type="PANTHER" id="PTHR36156">
    <property type="entry name" value="SLR2101 PROTEIN"/>
    <property type="match status" value="1"/>
</dbReference>
<evidence type="ECO:0000313" key="2">
    <source>
        <dbReference type="EMBL" id="NPT61365.1"/>
    </source>
</evidence>
<protein>
    <submittedName>
        <fullName evidence="2">Cupin domain-containing protein</fullName>
    </submittedName>
</protein>
<dbReference type="AlphaFoldDB" id="A0A972SS00"/>
<accession>A0A972SS00</accession>
<keyword evidence="3" id="KW-1185">Reference proteome</keyword>
<dbReference type="InterPro" id="IPR047142">
    <property type="entry name" value="OryJ/VirC-like"/>
</dbReference>
<proteinExistence type="predicted"/>
<dbReference type="CDD" id="cd02231">
    <property type="entry name" value="cupin_BLL6423-like"/>
    <property type="match status" value="1"/>
</dbReference>
<sequence length="171" mass="18100">MKVRTVVTGFDAKGRSVFVQDEQVDGTPILGLGELAFLWNANEPATYPNAGKNPGAPDIFPPVGGIRYIIGTYSPGKFIAPEPTPEMHLEDGDGSGGANDGFHRTDTTDFGVILSGTMALELDDGAEVVLSAGDVVVQNGTRHRWRVVGDVPAILAAFIIGAHRRWDPACA</sequence>
<dbReference type="InterPro" id="IPR014710">
    <property type="entry name" value="RmlC-like_jellyroll"/>
</dbReference>
<organism evidence="2 3">
    <name type="scientific">Paraburkholderia elongata</name>
    <dbReference type="NCBI Taxonomy" id="2675747"/>
    <lineage>
        <taxon>Bacteria</taxon>
        <taxon>Pseudomonadati</taxon>
        <taxon>Pseudomonadota</taxon>
        <taxon>Betaproteobacteria</taxon>
        <taxon>Burkholderiales</taxon>
        <taxon>Burkholderiaceae</taxon>
        <taxon>Paraburkholderia</taxon>
    </lineage>
</organism>
<comment type="caution">
    <text evidence="2">The sequence shown here is derived from an EMBL/GenBank/DDBJ whole genome shotgun (WGS) entry which is preliminary data.</text>
</comment>
<dbReference type="SUPFAM" id="SSF51182">
    <property type="entry name" value="RmlC-like cupins"/>
    <property type="match status" value="1"/>
</dbReference>
<evidence type="ECO:0000313" key="3">
    <source>
        <dbReference type="Proteomes" id="UP000655523"/>
    </source>
</evidence>
<dbReference type="RefSeq" id="WP_172176979.1">
    <property type="nucleotide sequence ID" value="NZ_WOEZ01000265.1"/>
</dbReference>
<reference evidence="2 3" key="1">
    <citation type="submission" date="2019-11" db="EMBL/GenBank/DDBJ databases">
        <title>Metabolism of dissolved organic matter in forest soils.</title>
        <authorList>
            <person name="Cyle K.T."/>
            <person name="Wilhelm R.C."/>
            <person name="Martinez C.E."/>
        </authorList>
    </citation>
    <scope>NUCLEOTIDE SEQUENCE [LARGE SCALE GENOMIC DNA]</scope>
    <source>
        <strain evidence="2 3">5N</strain>
    </source>
</reference>
<dbReference type="Pfam" id="PF07883">
    <property type="entry name" value="Cupin_2"/>
    <property type="match status" value="1"/>
</dbReference>